<evidence type="ECO:0000256" key="7">
    <source>
        <dbReference type="ARBA" id="ARBA00023033"/>
    </source>
</evidence>
<dbReference type="EC" id="1.14.99.60" evidence="9"/>
<feature type="binding site" evidence="9">
    <location>
        <position position="101"/>
    </location>
    <ligand>
        <name>Fe cation</name>
        <dbReference type="ChEBI" id="CHEBI:24875"/>
        <label>2</label>
    </ligand>
</feature>
<feature type="region of interest" description="Disordered" evidence="10">
    <location>
        <begin position="28"/>
        <end position="53"/>
    </location>
</feature>
<feature type="binding site" evidence="9">
    <location>
        <position position="101"/>
    </location>
    <ligand>
        <name>Fe cation</name>
        <dbReference type="ChEBI" id="CHEBI:24875"/>
        <label>1</label>
    </ligand>
</feature>
<comment type="function">
    <text evidence="9">Catalyzes the hydroxylation of 2-nonaprenyl-3-methyl-6-methoxy-1,4-benzoquinol during ubiquinone biosynthesis.</text>
</comment>
<keyword evidence="8 9" id="KW-0472">Membrane</keyword>
<dbReference type="HOGENOM" id="CLU_088601_0_0_6"/>
<dbReference type="GO" id="GO:0046872">
    <property type="term" value="F:metal ion binding"/>
    <property type="evidence" value="ECO:0007669"/>
    <property type="project" value="UniProtKB-KW"/>
</dbReference>
<proteinExistence type="inferred from homology"/>
<evidence type="ECO:0000256" key="1">
    <source>
        <dbReference type="ARBA" id="ARBA00004749"/>
    </source>
</evidence>
<evidence type="ECO:0000256" key="3">
    <source>
        <dbReference type="ARBA" id="ARBA00022688"/>
    </source>
</evidence>
<dbReference type="InterPro" id="IPR009078">
    <property type="entry name" value="Ferritin-like_SF"/>
</dbReference>
<organism evidence="11 12">
    <name type="scientific">Isoalcanivorax pacificus W11-5</name>
    <dbReference type="NCBI Taxonomy" id="391936"/>
    <lineage>
        <taxon>Bacteria</taxon>
        <taxon>Pseudomonadati</taxon>
        <taxon>Pseudomonadota</taxon>
        <taxon>Gammaproteobacteria</taxon>
        <taxon>Oceanospirillales</taxon>
        <taxon>Alcanivoracaceae</taxon>
        <taxon>Isoalcanivorax</taxon>
    </lineage>
</organism>
<dbReference type="GO" id="GO:0005886">
    <property type="term" value="C:plasma membrane"/>
    <property type="evidence" value="ECO:0007669"/>
    <property type="project" value="UniProtKB-SubCell"/>
</dbReference>
<keyword evidence="3 9" id="KW-0831">Ubiquinone biosynthesis</keyword>
<dbReference type="CDD" id="cd01042">
    <property type="entry name" value="DMQH"/>
    <property type="match status" value="1"/>
</dbReference>
<keyword evidence="5 9" id="KW-0560">Oxidoreductase</keyword>
<name>A0A0B4XQZ0_9GAMM</name>
<dbReference type="RefSeq" id="WP_008734023.1">
    <property type="nucleotide sequence ID" value="NZ_CP004387.1"/>
</dbReference>
<dbReference type="KEGG" id="apac:S7S_13990"/>
<evidence type="ECO:0000256" key="2">
    <source>
        <dbReference type="ARBA" id="ARBA00022475"/>
    </source>
</evidence>
<keyword evidence="12" id="KW-1185">Reference proteome</keyword>
<comment type="pathway">
    <text evidence="1 9">Cofactor biosynthesis; ubiquinone biosynthesis.</text>
</comment>
<dbReference type="SUPFAM" id="SSF47240">
    <property type="entry name" value="Ferritin-like"/>
    <property type="match status" value="1"/>
</dbReference>
<feature type="binding site" evidence="9">
    <location>
        <position position="188"/>
    </location>
    <ligand>
        <name>Fe cation</name>
        <dbReference type="ChEBI" id="CHEBI:24875"/>
        <label>2</label>
    </ligand>
</feature>
<keyword evidence="6 9" id="KW-0408">Iron</keyword>
<dbReference type="GO" id="GO:0008682">
    <property type="term" value="F:3-demethoxyubiquinol 3-hydroxylase activity"/>
    <property type="evidence" value="ECO:0007669"/>
    <property type="project" value="UniProtKB-EC"/>
</dbReference>
<dbReference type="PANTHER" id="PTHR11237:SF4">
    <property type="entry name" value="5-DEMETHOXYUBIQUINONE HYDROXYLASE, MITOCHONDRIAL"/>
    <property type="match status" value="1"/>
</dbReference>
<dbReference type="InterPro" id="IPR047809">
    <property type="entry name" value="COQ7_proteobact"/>
</dbReference>
<keyword evidence="2 9" id="KW-1003">Cell membrane</keyword>
<reference evidence="11 12" key="1">
    <citation type="journal article" date="2012" name="J. Bacteriol.">
        <title>Genome sequence of an alkane-degrading bacterium, Alcanivorax pacificus type strain W11-5, isolated from deep sea sediment.</title>
        <authorList>
            <person name="Lai Q."/>
            <person name="Shao Z."/>
        </authorList>
    </citation>
    <scope>NUCLEOTIDE SEQUENCE [LARGE SCALE GENOMIC DNA]</scope>
    <source>
        <strain evidence="11 12">W11-5</strain>
    </source>
</reference>
<feature type="compositionally biased region" description="Basic and acidic residues" evidence="10">
    <location>
        <begin position="35"/>
        <end position="53"/>
    </location>
</feature>
<evidence type="ECO:0000256" key="9">
    <source>
        <dbReference type="HAMAP-Rule" id="MF_01658"/>
    </source>
</evidence>
<evidence type="ECO:0000256" key="4">
    <source>
        <dbReference type="ARBA" id="ARBA00022723"/>
    </source>
</evidence>
<feature type="binding site" evidence="9">
    <location>
        <position position="185"/>
    </location>
    <ligand>
        <name>Fe cation</name>
        <dbReference type="ChEBI" id="CHEBI:24875"/>
        <label>1</label>
    </ligand>
</feature>
<dbReference type="InterPro" id="IPR011566">
    <property type="entry name" value="Ubq_synth_Coq7"/>
</dbReference>
<dbReference type="UniPathway" id="UPA00232"/>
<evidence type="ECO:0000256" key="6">
    <source>
        <dbReference type="ARBA" id="ARBA00023004"/>
    </source>
</evidence>
<comment type="similarity">
    <text evidence="9">Belongs to the COQ7 family.</text>
</comment>
<dbReference type="OrthoDB" id="5192789at2"/>
<evidence type="ECO:0000313" key="11">
    <source>
        <dbReference type="EMBL" id="AJD49210.1"/>
    </source>
</evidence>
<dbReference type="NCBIfam" id="NF033656">
    <property type="entry name" value="DMQ_monoox_COQ7"/>
    <property type="match status" value="1"/>
</dbReference>
<keyword evidence="4 9" id="KW-0479">Metal-binding</keyword>
<dbReference type="HAMAP" id="MF_01658">
    <property type="entry name" value="COQ7"/>
    <property type="match status" value="1"/>
</dbReference>
<dbReference type="Pfam" id="PF03232">
    <property type="entry name" value="COQ7"/>
    <property type="match status" value="1"/>
</dbReference>
<gene>
    <name evidence="9" type="primary">coq7</name>
    <name evidence="11" type="ORF">S7S_13990</name>
</gene>
<comment type="cofactor">
    <cofactor evidence="9">
        <name>Fe cation</name>
        <dbReference type="ChEBI" id="CHEBI:24875"/>
    </cofactor>
    <text evidence="9">Binds 2 iron ions per subunit.</text>
</comment>
<comment type="subcellular location">
    <subcellularLocation>
        <location evidence="9">Cell membrane</location>
        <topology evidence="9">Peripheral membrane protein</topology>
    </subcellularLocation>
</comment>
<evidence type="ECO:0000256" key="10">
    <source>
        <dbReference type="SAM" id="MobiDB-lite"/>
    </source>
</evidence>
<dbReference type="GO" id="GO:0006744">
    <property type="term" value="P:ubiquinone biosynthetic process"/>
    <property type="evidence" value="ECO:0007669"/>
    <property type="project" value="UniProtKB-UniRule"/>
</dbReference>
<protein>
    <recommendedName>
        <fullName evidence="9">3-demethoxyubiquinol 3-hydroxylase</fullName>
        <shortName evidence="9">DMQ hydroxylase</shortName>
        <ecNumber evidence="9">1.14.99.60</ecNumber>
    </recommendedName>
    <alternativeName>
        <fullName evidence="9">2-nonaprenyl-3-methyl-6-methoxy-1,4-benzoquinol hydroxylase</fullName>
    </alternativeName>
</protein>
<evidence type="ECO:0000313" key="12">
    <source>
        <dbReference type="Proteomes" id="UP000006764"/>
    </source>
</evidence>
<evidence type="ECO:0000256" key="8">
    <source>
        <dbReference type="ARBA" id="ARBA00023136"/>
    </source>
</evidence>
<comment type="catalytic activity">
    <reaction evidence="9">
        <text>a 5-methoxy-2-methyl-3-(all-trans-polyprenyl)benzene-1,4-diol + AH2 + O2 = a 3-demethylubiquinol + A + H2O</text>
        <dbReference type="Rhea" id="RHEA:50908"/>
        <dbReference type="Rhea" id="RHEA-COMP:10859"/>
        <dbReference type="Rhea" id="RHEA-COMP:10914"/>
        <dbReference type="ChEBI" id="CHEBI:13193"/>
        <dbReference type="ChEBI" id="CHEBI:15377"/>
        <dbReference type="ChEBI" id="CHEBI:15379"/>
        <dbReference type="ChEBI" id="CHEBI:17499"/>
        <dbReference type="ChEBI" id="CHEBI:84167"/>
        <dbReference type="ChEBI" id="CHEBI:84422"/>
        <dbReference type="EC" id="1.14.99.60"/>
    </reaction>
</comment>
<dbReference type="AlphaFoldDB" id="A0A0B4XQZ0"/>
<dbReference type="EMBL" id="CP004387">
    <property type="protein sequence ID" value="AJD49210.1"/>
    <property type="molecule type" value="Genomic_DNA"/>
</dbReference>
<dbReference type="InterPro" id="IPR012347">
    <property type="entry name" value="Ferritin-like"/>
</dbReference>
<dbReference type="Gene3D" id="1.20.1260.10">
    <property type="match status" value="1"/>
</dbReference>
<feature type="binding site" evidence="9">
    <location>
        <position position="71"/>
    </location>
    <ligand>
        <name>Fe cation</name>
        <dbReference type="ChEBI" id="CHEBI:24875"/>
        <label>1</label>
    </ligand>
</feature>
<dbReference type="STRING" id="391936.S7S_13990"/>
<dbReference type="PANTHER" id="PTHR11237">
    <property type="entry name" value="COENZYME Q10 BIOSYNTHESIS PROTEIN 7"/>
    <property type="match status" value="1"/>
</dbReference>
<evidence type="ECO:0000256" key="5">
    <source>
        <dbReference type="ARBA" id="ARBA00023002"/>
    </source>
</evidence>
<sequence length="222" mass="24474">MNDNARTTGRRLSPLDQLLARADNALRTLTPGATRGERPSPADAAHSDSRPADVHQARHIAGLMRINHTGEVCAQALYQGQASTAGLPHVRRAMEEAAREEEDHLAWCEDRIRELGSVPSRLNPLFYAMSFSIGALAGLAGDRWSLGFVSETEQQVVRHLDSHLGQVPLEDERTRAILEQMREDELRHAVTAEQAGGAALPPPVRHLMTVMSKVMTFSTYRV</sequence>
<accession>A0A0B4XQZ0</accession>
<feature type="binding site" evidence="9">
    <location>
        <position position="185"/>
    </location>
    <ligand>
        <name>Fe cation</name>
        <dbReference type="ChEBI" id="CHEBI:24875"/>
        <label>2</label>
    </ligand>
</feature>
<keyword evidence="7 9" id="KW-0503">Monooxygenase</keyword>
<dbReference type="Proteomes" id="UP000006764">
    <property type="component" value="Chromosome"/>
</dbReference>
<feature type="binding site" evidence="9">
    <location>
        <position position="104"/>
    </location>
    <ligand>
        <name>Fe cation</name>
        <dbReference type="ChEBI" id="CHEBI:24875"/>
        <label>1</label>
    </ligand>
</feature>
<feature type="binding site" evidence="9">
    <location>
        <position position="153"/>
    </location>
    <ligand>
        <name>Fe cation</name>
        <dbReference type="ChEBI" id="CHEBI:24875"/>
        <label>2</label>
    </ligand>
</feature>